<dbReference type="EMBL" id="JAWQEG010001285">
    <property type="protein sequence ID" value="KAK3880804.1"/>
    <property type="molecule type" value="Genomic_DNA"/>
</dbReference>
<dbReference type="PANTHER" id="PTHR45913">
    <property type="entry name" value="EPM2A-INTERACTING PROTEIN 1"/>
    <property type="match status" value="1"/>
</dbReference>
<dbReference type="PANTHER" id="PTHR45913:SF19">
    <property type="entry name" value="LOW QUALITY PROTEIN: ZINC FINGER BED DOMAIN-CONTAINING PROTEIN 5-LIKE"/>
    <property type="match status" value="1"/>
</dbReference>
<protein>
    <submittedName>
        <fullName evidence="1">Uncharacterized protein</fullName>
    </submittedName>
</protein>
<accession>A0AAE1FVU5</accession>
<evidence type="ECO:0000313" key="2">
    <source>
        <dbReference type="Proteomes" id="UP001286313"/>
    </source>
</evidence>
<reference evidence="1" key="1">
    <citation type="submission" date="2023-10" db="EMBL/GenBank/DDBJ databases">
        <title>Genome assemblies of two species of porcelain crab, Petrolisthes cinctipes and Petrolisthes manimaculis (Anomura: Porcellanidae).</title>
        <authorList>
            <person name="Angst P."/>
        </authorList>
    </citation>
    <scope>NUCLEOTIDE SEQUENCE</scope>
    <source>
        <strain evidence="1">PB745_01</strain>
        <tissue evidence="1">Gill</tissue>
    </source>
</reference>
<sequence length="156" mass="18388">MCEVRFQEKHKQVTIQLHFLKDQKADLHDKLQSEGLQITLAYLVDIFEALNAVNLKLQKKKIKIIMHNVTIRAFVAKFDLWKCRIQQGNTASFRNLDSALAHSKLDSELKKQIITHLRDLKVEFNRYFPNIDDKREAWKFIRNPFHCEVADVADKV</sequence>
<dbReference type="AlphaFoldDB" id="A0AAE1FVU5"/>
<dbReference type="Proteomes" id="UP001286313">
    <property type="component" value="Unassembled WGS sequence"/>
</dbReference>
<keyword evidence="2" id="KW-1185">Reference proteome</keyword>
<name>A0AAE1FVU5_PETCI</name>
<gene>
    <name evidence="1" type="ORF">Pcinc_014725</name>
</gene>
<evidence type="ECO:0000313" key="1">
    <source>
        <dbReference type="EMBL" id="KAK3880804.1"/>
    </source>
</evidence>
<organism evidence="1 2">
    <name type="scientific">Petrolisthes cinctipes</name>
    <name type="common">Flat porcelain crab</name>
    <dbReference type="NCBI Taxonomy" id="88211"/>
    <lineage>
        <taxon>Eukaryota</taxon>
        <taxon>Metazoa</taxon>
        <taxon>Ecdysozoa</taxon>
        <taxon>Arthropoda</taxon>
        <taxon>Crustacea</taxon>
        <taxon>Multicrustacea</taxon>
        <taxon>Malacostraca</taxon>
        <taxon>Eumalacostraca</taxon>
        <taxon>Eucarida</taxon>
        <taxon>Decapoda</taxon>
        <taxon>Pleocyemata</taxon>
        <taxon>Anomura</taxon>
        <taxon>Galatheoidea</taxon>
        <taxon>Porcellanidae</taxon>
        <taxon>Petrolisthes</taxon>
    </lineage>
</organism>
<comment type="caution">
    <text evidence="1">The sequence shown here is derived from an EMBL/GenBank/DDBJ whole genome shotgun (WGS) entry which is preliminary data.</text>
</comment>
<proteinExistence type="predicted"/>